<name>A0A7S4APA3_9STRA</name>
<accession>A0A7S4APA3</accession>
<protein>
    <recommendedName>
        <fullName evidence="2">L-ornithine N(5)-monooxygenase</fullName>
    </recommendedName>
</protein>
<dbReference type="InterPro" id="IPR036188">
    <property type="entry name" value="FAD/NAD-bd_sf"/>
</dbReference>
<evidence type="ECO:0008006" key="2">
    <source>
        <dbReference type="Google" id="ProtNLM"/>
    </source>
</evidence>
<evidence type="ECO:0000313" key="1">
    <source>
        <dbReference type="EMBL" id="CAE0722515.1"/>
    </source>
</evidence>
<proteinExistence type="predicted"/>
<dbReference type="SUPFAM" id="SSF51905">
    <property type="entry name" value="FAD/NAD(P)-binding domain"/>
    <property type="match status" value="1"/>
</dbReference>
<sequence length="566" mass="63180">MDSTEEAAPFPQTEVTCDYLIVGAGTACLAFVDTLVTLREDATFVIVDRNSGPGGHWTSAYSFVTLHQQSCCYGVRSLPLGKLDKNGKEVWDIHDRATGKEICEYYERVTENLKATGRVQTYFGANYEGESTGVSDSNANSNNYKDATAKITHIITTKDGRSINVKCTKVVQSESNVIVPSMRKGVPFPIDESVVRTISLNELPKHIGNNQQKYLVIGAGKSGIDAISYLLDCAKVHPDQITWIVSQSAWYWQIEAMVSKNPKPGKKFWKFLCDCFFDPLLKAKSADEAFLIMEEVGVMGRVDPDDEHFPRIFRGASLKISDMANLRSLQNVVKDKGRVTSITSNEVVFQDGAHSIPYSPSDTLVVDCMTADTYGYFSFEKDFKFFNPHKIRLGPQISVFNPSHTSTQVAFLEAEFSDSAAGDAAKNSFCYFVCSHELEALTPMQEFLLIYYCEIKTNDQFSNYLPYSKFVLGDRTDLLQPDHHGGILGLLWNAFGPNKMKSKADMYRKRIENGSYKDFPTHPMSGRSNVDFKNLDAVKRIKPKTASAFCCKNADAIDSKLHSILL</sequence>
<dbReference type="AlphaFoldDB" id="A0A7S4APA3"/>
<reference evidence="1" key="1">
    <citation type="submission" date="2021-01" db="EMBL/GenBank/DDBJ databases">
        <authorList>
            <person name="Corre E."/>
            <person name="Pelletier E."/>
            <person name="Niang G."/>
            <person name="Scheremetjew M."/>
            <person name="Finn R."/>
            <person name="Kale V."/>
            <person name="Holt S."/>
            <person name="Cochrane G."/>
            <person name="Meng A."/>
            <person name="Brown T."/>
            <person name="Cohen L."/>
        </authorList>
    </citation>
    <scope>NUCLEOTIDE SEQUENCE</scope>
    <source>
        <strain evidence="1">10249 10 AB</strain>
    </source>
</reference>
<dbReference type="Gene3D" id="3.50.50.60">
    <property type="entry name" value="FAD/NAD(P)-binding domain"/>
    <property type="match status" value="1"/>
</dbReference>
<dbReference type="EMBL" id="HBIX01021807">
    <property type="protein sequence ID" value="CAE0722515.1"/>
    <property type="molecule type" value="Transcribed_RNA"/>
</dbReference>
<gene>
    <name evidence="1" type="ORF">PAUS00366_LOCUS15270</name>
</gene>
<organism evidence="1">
    <name type="scientific">Pseudo-nitzschia australis</name>
    <dbReference type="NCBI Taxonomy" id="44445"/>
    <lineage>
        <taxon>Eukaryota</taxon>
        <taxon>Sar</taxon>
        <taxon>Stramenopiles</taxon>
        <taxon>Ochrophyta</taxon>
        <taxon>Bacillariophyta</taxon>
        <taxon>Bacillariophyceae</taxon>
        <taxon>Bacillariophycidae</taxon>
        <taxon>Bacillariales</taxon>
        <taxon>Bacillariaceae</taxon>
        <taxon>Pseudo-nitzschia</taxon>
    </lineage>
</organism>